<sequence>MTPQEILANFGGRPRLARMRQLFEELTKMGCELFIVSIGFRDTCILPHLQAVGLEQFFKPENVFGQDSRALQERGFVKGRPLPRLPASVVGPWSSRQRHPHSSNPEHAPLRAETDSEANWASGAKEFGAPETYGVRSNDTEIEPCASFRLRCPQTL</sequence>
<reference evidence="2" key="1">
    <citation type="submission" date="2021-02" db="EMBL/GenBank/DDBJ databases">
        <authorList>
            <person name="Dougan E. K."/>
            <person name="Rhodes N."/>
            <person name="Thang M."/>
            <person name="Chan C."/>
        </authorList>
    </citation>
    <scope>NUCLEOTIDE SEQUENCE</scope>
</reference>
<gene>
    <name evidence="2" type="ORF">SNAT2548_LOCUS29526</name>
</gene>
<accession>A0A812THS9</accession>
<feature type="region of interest" description="Disordered" evidence="1">
    <location>
        <begin position="88"/>
        <end position="138"/>
    </location>
</feature>
<evidence type="ECO:0000313" key="3">
    <source>
        <dbReference type="Proteomes" id="UP000604046"/>
    </source>
</evidence>
<evidence type="ECO:0000256" key="1">
    <source>
        <dbReference type="SAM" id="MobiDB-lite"/>
    </source>
</evidence>
<proteinExistence type="predicted"/>
<protein>
    <submittedName>
        <fullName evidence="2">Uncharacterized protein</fullName>
    </submittedName>
</protein>
<dbReference type="EMBL" id="CAJNDS010002564">
    <property type="protein sequence ID" value="CAE7527289.1"/>
    <property type="molecule type" value="Genomic_DNA"/>
</dbReference>
<organism evidence="2 3">
    <name type="scientific">Symbiodinium natans</name>
    <dbReference type="NCBI Taxonomy" id="878477"/>
    <lineage>
        <taxon>Eukaryota</taxon>
        <taxon>Sar</taxon>
        <taxon>Alveolata</taxon>
        <taxon>Dinophyceae</taxon>
        <taxon>Suessiales</taxon>
        <taxon>Symbiodiniaceae</taxon>
        <taxon>Symbiodinium</taxon>
    </lineage>
</organism>
<dbReference type="Proteomes" id="UP000604046">
    <property type="component" value="Unassembled WGS sequence"/>
</dbReference>
<comment type="caution">
    <text evidence="2">The sequence shown here is derived from an EMBL/GenBank/DDBJ whole genome shotgun (WGS) entry which is preliminary data.</text>
</comment>
<name>A0A812THS9_9DINO</name>
<dbReference type="AlphaFoldDB" id="A0A812THS9"/>
<keyword evidence="3" id="KW-1185">Reference proteome</keyword>
<dbReference type="OrthoDB" id="443861at2759"/>
<evidence type="ECO:0000313" key="2">
    <source>
        <dbReference type="EMBL" id="CAE7527289.1"/>
    </source>
</evidence>